<feature type="domain" description="M23ase beta-sheet core" evidence="5">
    <location>
        <begin position="329"/>
        <end position="420"/>
    </location>
</feature>
<evidence type="ECO:0000313" key="7">
    <source>
        <dbReference type="Proteomes" id="UP000321532"/>
    </source>
</evidence>
<feature type="signal peptide" evidence="4">
    <location>
        <begin position="1"/>
        <end position="22"/>
    </location>
</feature>
<dbReference type="PANTHER" id="PTHR21666:SF289">
    <property type="entry name" value="L-ALA--D-GLU ENDOPEPTIDASE"/>
    <property type="match status" value="1"/>
</dbReference>
<dbReference type="InterPro" id="IPR050570">
    <property type="entry name" value="Cell_wall_metabolism_enzyme"/>
</dbReference>
<evidence type="ECO:0000256" key="4">
    <source>
        <dbReference type="SAM" id="SignalP"/>
    </source>
</evidence>
<dbReference type="GO" id="GO:0004222">
    <property type="term" value="F:metalloendopeptidase activity"/>
    <property type="evidence" value="ECO:0007669"/>
    <property type="project" value="TreeGrafter"/>
</dbReference>
<evidence type="ECO:0000256" key="1">
    <source>
        <dbReference type="ARBA" id="ARBA00022729"/>
    </source>
</evidence>
<feature type="chain" id="PRO_5021981171" evidence="4">
    <location>
        <begin position="23"/>
        <end position="427"/>
    </location>
</feature>
<keyword evidence="7" id="KW-1185">Reference proteome</keyword>
<comment type="caution">
    <text evidence="6">The sequence shown here is derived from an EMBL/GenBank/DDBJ whole genome shotgun (WGS) entry which is preliminary data.</text>
</comment>
<evidence type="ECO:0000256" key="3">
    <source>
        <dbReference type="SAM" id="MobiDB-lite"/>
    </source>
</evidence>
<feature type="coiled-coil region" evidence="2">
    <location>
        <begin position="208"/>
        <end position="246"/>
    </location>
</feature>
<sequence>MHRFFRFLPFLFLIISSLAASAQQSSKSKPKPKTHTKSKAQLERERVENLKRIQEANRILQETKQKKEASIGQLNAIKEKITVSRGLITNISSELKYINRDMRQTETTVTSLKMDLDKMKAEYAAMIYGAAKTANSYNKMMFLFAAESFNQFVRRLTYLHQYSEARKNQVRQINAIQESLQQKINVLSGAKRQKQSLLHTQLQESKNLDNLKNQQNTVITQLSQQEQELRKEVERRQLAVRQLNNRINAMVRAEIARSAELARKRAAAAGTAETRTSANRVTLTPETALLSSSFGGNKGRFPWPVERGFISQRFGVHPHPVLRNVSIQNNGIEIQTNDGESARSIFAGKVTKVINISGMNNIVMIQHGEYFTVYGKLKSVSVTEGQNVEARQNIGSIYTNSEGTTELHFEIWRNVNKMNPQSWLMAK</sequence>
<dbReference type="RefSeq" id="WP_146896554.1">
    <property type="nucleotide sequence ID" value="NZ_BJYS01000008.1"/>
</dbReference>
<feature type="compositionally biased region" description="Basic residues" evidence="3">
    <location>
        <begin position="28"/>
        <end position="38"/>
    </location>
</feature>
<keyword evidence="2" id="KW-0175">Coiled coil</keyword>
<evidence type="ECO:0000259" key="5">
    <source>
        <dbReference type="Pfam" id="PF01551"/>
    </source>
</evidence>
<dbReference type="OrthoDB" id="9815884at2"/>
<evidence type="ECO:0000313" key="6">
    <source>
        <dbReference type="EMBL" id="GEO03809.1"/>
    </source>
</evidence>
<dbReference type="Proteomes" id="UP000321532">
    <property type="component" value="Unassembled WGS sequence"/>
</dbReference>
<dbReference type="CDD" id="cd12797">
    <property type="entry name" value="M23_peptidase"/>
    <property type="match status" value="1"/>
</dbReference>
<reference evidence="6 7" key="1">
    <citation type="submission" date="2019-07" db="EMBL/GenBank/DDBJ databases">
        <title>Whole genome shotgun sequence of Adhaeribacter aerolatus NBRC 106133.</title>
        <authorList>
            <person name="Hosoyama A."/>
            <person name="Uohara A."/>
            <person name="Ohji S."/>
            <person name="Ichikawa N."/>
        </authorList>
    </citation>
    <scope>NUCLEOTIDE SEQUENCE [LARGE SCALE GENOMIC DNA]</scope>
    <source>
        <strain evidence="6 7">NBRC 106133</strain>
    </source>
</reference>
<gene>
    <name evidence="6" type="ORF">AAE02nite_14730</name>
</gene>
<organism evidence="6 7">
    <name type="scientific">Adhaeribacter aerolatus</name>
    <dbReference type="NCBI Taxonomy" id="670289"/>
    <lineage>
        <taxon>Bacteria</taxon>
        <taxon>Pseudomonadati</taxon>
        <taxon>Bacteroidota</taxon>
        <taxon>Cytophagia</taxon>
        <taxon>Cytophagales</taxon>
        <taxon>Hymenobacteraceae</taxon>
        <taxon>Adhaeribacter</taxon>
    </lineage>
</organism>
<dbReference type="PANTHER" id="PTHR21666">
    <property type="entry name" value="PEPTIDASE-RELATED"/>
    <property type="match status" value="1"/>
</dbReference>
<proteinExistence type="predicted"/>
<dbReference type="InterPro" id="IPR011055">
    <property type="entry name" value="Dup_hybrid_motif"/>
</dbReference>
<keyword evidence="1 4" id="KW-0732">Signal</keyword>
<protein>
    <submittedName>
        <fullName evidence="6">Peptidase M23</fullName>
    </submittedName>
</protein>
<dbReference type="Gene3D" id="2.70.70.10">
    <property type="entry name" value="Glucose Permease (Domain IIA)"/>
    <property type="match status" value="1"/>
</dbReference>
<name>A0A512AVR7_9BACT</name>
<dbReference type="Gene3D" id="6.10.250.3150">
    <property type="match status" value="1"/>
</dbReference>
<evidence type="ECO:0000256" key="2">
    <source>
        <dbReference type="SAM" id="Coils"/>
    </source>
</evidence>
<dbReference type="AlphaFoldDB" id="A0A512AVR7"/>
<accession>A0A512AVR7</accession>
<feature type="region of interest" description="Disordered" evidence="3">
    <location>
        <begin position="23"/>
        <end position="42"/>
    </location>
</feature>
<dbReference type="EMBL" id="BJYS01000008">
    <property type="protein sequence ID" value="GEO03809.1"/>
    <property type="molecule type" value="Genomic_DNA"/>
</dbReference>
<dbReference type="InterPro" id="IPR016047">
    <property type="entry name" value="M23ase_b-sheet_dom"/>
</dbReference>
<dbReference type="SUPFAM" id="SSF51261">
    <property type="entry name" value="Duplicated hybrid motif"/>
    <property type="match status" value="1"/>
</dbReference>
<dbReference type="Pfam" id="PF01551">
    <property type="entry name" value="Peptidase_M23"/>
    <property type="match status" value="1"/>
</dbReference>